<proteinExistence type="predicted"/>
<dbReference type="PANTHER" id="PTHR45527:SF1">
    <property type="entry name" value="FATTY ACID SYNTHASE"/>
    <property type="match status" value="1"/>
</dbReference>
<dbReference type="GO" id="GO:0031177">
    <property type="term" value="F:phosphopantetheine binding"/>
    <property type="evidence" value="ECO:0007669"/>
    <property type="project" value="TreeGrafter"/>
</dbReference>
<feature type="domain" description="Condensation" evidence="2">
    <location>
        <begin position="164"/>
        <end position="575"/>
    </location>
</feature>
<dbReference type="InterPro" id="IPR023213">
    <property type="entry name" value="CAT-like_dom_sf"/>
</dbReference>
<keyword evidence="1" id="KW-0677">Repeat</keyword>
<comment type="caution">
    <text evidence="3">The sequence shown here is derived from an EMBL/GenBank/DDBJ whole genome shotgun (WGS) entry which is preliminary data.</text>
</comment>
<evidence type="ECO:0000259" key="2">
    <source>
        <dbReference type="Pfam" id="PF00668"/>
    </source>
</evidence>
<keyword evidence="4" id="KW-1185">Reference proteome</keyword>
<dbReference type="AlphaFoldDB" id="A0A4Y8Q319"/>
<dbReference type="PANTHER" id="PTHR45527">
    <property type="entry name" value="NONRIBOSOMAL PEPTIDE SYNTHETASE"/>
    <property type="match status" value="1"/>
</dbReference>
<evidence type="ECO:0000256" key="1">
    <source>
        <dbReference type="ARBA" id="ARBA00022737"/>
    </source>
</evidence>
<dbReference type="EMBL" id="MYFO01000010">
    <property type="protein sequence ID" value="TFE88292.1"/>
    <property type="molecule type" value="Genomic_DNA"/>
</dbReference>
<dbReference type="Pfam" id="PF00668">
    <property type="entry name" value="Condensation"/>
    <property type="match status" value="1"/>
</dbReference>
<dbReference type="SUPFAM" id="SSF52777">
    <property type="entry name" value="CoA-dependent acyltransferases"/>
    <property type="match status" value="2"/>
</dbReference>
<reference evidence="3 4" key="1">
    <citation type="submission" date="2017-03" db="EMBL/GenBank/DDBJ databases">
        <title>Isolation of Levoglucosan Utilizing Bacteria.</title>
        <authorList>
            <person name="Arya A.S."/>
        </authorList>
    </citation>
    <scope>NUCLEOTIDE SEQUENCE [LARGE SCALE GENOMIC DNA]</scope>
    <source>
        <strain evidence="3 4">MEC069</strain>
    </source>
</reference>
<dbReference type="GO" id="GO:0008610">
    <property type="term" value="P:lipid biosynthetic process"/>
    <property type="evidence" value="ECO:0007669"/>
    <property type="project" value="UniProtKB-ARBA"/>
</dbReference>
<dbReference type="OrthoDB" id="9765680at2"/>
<accession>A0A4Y8Q319</accession>
<name>A0A4Y8Q319_9BACL</name>
<dbReference type="Gene3D" id="3.30.559.10">
    <property type="entry name" value="Chloramphenicol acetyltransferase-like domain"/>
    <property type="match status" value="1"/>
</dbReference>
<dbReference type="GO" id="GO:0003824">
    <property type="term" value="F:catalytic activity"/>
    <property type="evidence" value="ECO:0007669"/>
    <property type="project" value="InterPro"/>
</dbReference>
<protein>
    <recommendedName>
        <fullName evidence="2">Condensation domain-containing protein</fullName>
    </recommendedName>
</protein>
<dbReference type="Proteomes" id="UP000298246">
    <property type="component" value="Unassembled WGS sequence"/>
</dbReference>
<evidence type="ECO:0000313" key="4">
    <source>
        <dbReference type="Proteomes" id="UP000298246"/>
    </source>
</evidence>
<sequence>MLVNTFSCPIFCAIVTRKTAPVCNQIHFGLHGKEVAVPMNTIQLNALIPGQAYTFDDLDVNRFHYKRMTIVRQINHLVFQMNDYHYGSQEPTPYAVKLDLFQHTSSLPTANSILKEYGGMDPEEIPVDEWLVQYLDVVHHRYFTRQGIVGTATSAGIELDVERKYYPLSHPQKRVWYTEKIFPDTSLFNIGGTVRIYEHWDAELLKQAIQLFIRRHDAIRIQYAEQQSDVHQYVVDDVAEIEVKSFPSETTFQQWAEKAFRTPFQLADQPLYQFTVFQVEQSCGYLVRYHHSICDGWSIQLMIDQIYDLYRNLAAGEAIAHEAGPSYLKILRKEKQYFESDRLETDKAFWSEYLKHPPIAFLKQELHDLSGDRKRFYLDEARSQALKACSQDMKVSLNTMFTAFMSVYLFKLSGFDDILLNVPVLGRSGQVEKATFGMSTSSMLFRSQLQMEQSLMDVIKQTNERLRQCMKHQRYPYDLLIKDLGLHQSAHTNPLKYAINYYNTSFNNDSETIEYYSGYQLNALQLAIKEWNQFELQMDYRLEDFSHADIERLYSYLVYVIDQTILAPHQTLQELLEGRPV</sequence>
<dbReference type="GO" id="GO:0005737">
    <property type="term" value="C:cytoplasm"/>
    <property type="evidence" value="ECO:0007669"/>
    <property type="project" value="TreeGrafter"/>
</dbReference>
<gene>
    <name evidence="3" type="ORF">B5M42_10235</name>
</gene>
<dbReference type="InterPro" id="IPR001242">
    <property type="entry name" value="Condensation_dom"/>
</dbReference>
<dbReference type="GO" id="GO:0043041">
    <property type="term" value="P:amino acid activation for nonribosomal peptide biosynthetic process"/>
    <property type="evidence" value="ECO:0007669"/>
    <property type="project" value="TreeGrafter"/>
</dbReference>
<organism evidence="3 4">
    <name type="scientific">Paenibacillus athensensis</name>
    <dbReference type="NCBI Taxonomy" id="1967502"/>
    <lineage>
        <taxon>Bacteria</taxon>
        <taxon>Bacillati</taxon>
        <taxon>Bacillota</taxon>
        <taxon>Bacilli</taxon>
        <taxon>Bacillales</taxon>
        <taxon>Paenibacillaceae</taxon>
        <taxon>Paenibacillus</taxon>
    </lineage>
</organism>
<dbReference type="GO" id="GO:0044550">
    <property type="term" value="P:secondary metabolite biosynthetic process"/>
    <property type="evidence" value="ECO:0007669"/>
    <property type="project" value="TreeGrafter"/>
</dbReference>
<evidence type="ECO:0000313" key="3">
    <source>
        <dbReference type="EMBL" id="TFE88292.1"/>
    </source>
</evidence>
<dbReference type="Gene3D" id="3.30.559.30">
    <property type="entry name" value="Nonribosomal peptide synthetase, condensation domain"/>
    <property type="match status" value="1"/>
</dbReference>